<evidence type="ECO:0000313" key="3">
    <source>
        <dbReference type="Proteomes" id="UP001596183"/>
    </source>
</evidence>
<feature type="region of interest" description="Disordered" evidence="1">
    <location>
        <begin position="70"/>
        <end position="93"/>
    </location>
</feature>
<organism evidence="2 3">
    <name type="scientific">Streptomyces incanus</name>
    <dbReference type="NCBI Taxonomy" id="887453"/>
    <lineage>
        <taxon>Bacteria</taxon>
        <taxon>Bacillati</taxon>
        <taxon>Actinomycetota</taxon>
        <taxon>Actinomycetes</taxon>
        <taxon>Kitasatosporales</taxon>
        <taxon>Streptomycetaceae</taxon>
        <taxon>Streptomyces</taxon>
    </lineage>
</organism>
<evidence type="ECO:0000256" key="1">
    <source>
        <dbReference type="SAM" id="MobiDB-lite"/>
    </source>
</evidence>
<dbReference type="EMBL" id="JBHSPC010000132">
    <property type="protein sequence ID" value="MFC5674890.1"/>
    <property type="molecule type" value="Genomic_DNA"/>
</dbReference>
<sequence>MADAEHLLVLAENLLQLVEPAGGSDRAEEALRAQGPHVRDAIAAVSDSAHPDRAGLEELRQLAARALRAPAARLGRAHERGRPVGRSGRKRRR</sequence>
<protein>
    <submittedName>
        <fullName evidence="2">Uncharacterized protein</fullName>
    </submittedName>
</protein>
<proteinExistence type="predicted"/>
<reference evidence="3" key="1">
    <citation type="journal article" date="2019" name="Int. J. Syst. Evol. Microbiol.">
        <title>The Global Catalogue of Microorganisms (GCM) 10K type strain sequencing project: providing services to taxonomists for standard genome sequencing and annotation.</title>
        <authorList>
            <consortium name="The Broad Institute Genomics Platform"/>
            <consortium name="The Broad Institute Genome Sequencing Center for Infectious Disease"/>
            <person name="Wu L."/>
            <person name="Ma J."/>
        </authorList>
    </citation>
    <scope>NUCLEOTIDE SEQUENCE [LARGE SCALE GENOMIC DNA]</scope>
    <source>
        <strain evidence="3">JCM 13852</strain>
    </source>
</reference>
<accession>A0ABW0Y2Y2</accession>
<dbReference type="Proteomes" id="UP001596183">
    <property type="component" value="Unassembled WGS sequence"/>
</dbReference>
<gene>
    <name evidence="2" type="ORF">ACFP2V_33980</name>
</gene>
<keyword evidence="3" id="KW-1185">Reference proteome</keyword>
<name>A0ABW0Y2Y2_9ACTN</name>
<comment type="caution">
    <text evidence="2">The sequence shown here is derived from an EMBL/GenBank/DDBJ whole genome shotgun (WGS) entry which is preliminary data.</text>
</comment>
<dbReference type="RefSeq" id="WP_381219125.1">
    <property type="nucleotide sequence ID" value="NZ_JBHSPC010000132.1"/>
</dbReference>
<evidence type="ECO:0000313" key="2">
    <source>
        <dbReference type="EMBL" id="MFC5674890.1"/>
    </source>
</evidence>